<feature type="domain" description="Peptidase S9 prolyl oligopeptidase catalytic" evidence="1">
    <location>
        <begin position="4"/>
        <end position="39"/>
    </location>
</feature>
<reference evidence="2" key="1">
    <citation type="journal article" date="2019" name="bioRxiv">
        <title>The Genome of the Zebra Mussel, Dreissena polymorpha: A Resource for Invasive Species Research.</title>
        <authorList>
            <person name="McCartney M.A."/>
            <person name="Auch B."/>
            <person name="Kono T."/>
            <person name="Mallez S."/>
            <person name="Zhang Y."/>
            <person name="Obille A."/>
            <person name="Becker A."/>
            <person name="Abrahante J.E."/>
            <person name="Garbe J."/>
            <person name="Badalamenti J.P."/>
            <person name="Herman A."/>
            <person name="Mangelson H."/>
            <person name="Liachko I."/>
            <person name="Sullivan S."/>
            <person name="Sone E.D."/>
            <person name="Koren S."/>
            <person name="Silverstein K.A.T."/>
            <person name="Beckman K.B."/>
            <person name="Gohl D.M."/>
        </authorList>
    </citation>
    <scope>NUCLEOTIDE SEQUENCE</scope>
    <source>
        <strain evidence="2">Duluth1</strain>
        <tissue evidence="2">Whole animal</tissue>
    </source>
</reference>
<dbReference type="Pfam" id="PF00326">
    <property type="entry name" value="Peptidase_S9"/>
    <property type="match status" value="1"/>
</dbReference>
<dbReference type="InterPro" id="IPR029058">
    <property type="entry name" value="AB_hydrolase_fold"/>
</dbReference>
<evidence type="ECO:0000259" key="1">
    <source>
        <dbReference type="Pfam" id="PF00326"/>
    </source>
</evidence>
<dbReference type="InterPro" id="IPR001375">
    <property type="entry name" value="Peptidase_S9_cat"/>
</dbReference>
<dbReference type="GO" id="GO:0008236">
    <property type="term" value="F:serine-type peptidase activity"/>
    <property type="evidence" value="ECO:0007669"/>
    <property type="project" value="InterPro"/>
</dbReference>
<gene>
    <name evidence="2" type="ORF">DPMN_061685</name>
</gene>
<proteinExistence type="predicted"/>
<dbReference type="SUPFAM" id="SSF53474">
    <property type="entry name" value="alpha/beta-Hydrolases"/>
    <property type="match status" value="1"/>
</dbReference>
<accession>A0A9D4C894</accession>
<dbReference type="Gene3D" id="3.40.50.1820">
    <property type="entry name" value="alpha/beta hydrolase"/>
    <property type="match status" value="1"/>
</dbReference>
<name>A0A9D4C894_DREPO</name>
<sequence length="61" mass="6829">MFQSYGAYLTASVLGRGSEVFECGMSVAPVTAWTYYGKQGLQSNVRFPWQHNNLPLSFTSF</sequence>
<evidence type="ECO:0000313" key="2">
    <source>
        <dbReference type="EMBL" id="KAH3718860.1"/>
    </source>
</evidence>
<comment type="caution">
    <text evidence="2">The sequence shown here is derived from an EMBL/GenBank/DDBJ whole genome shotgun (WGS) entry which is preliminary data.</text>
</comment>
<dbReference type="GO" id="GO:0006508">
    <property type="term" value="P:proteolysis"/>
    <property type="evidence" value="ECO:0007669"/>
    <property type="project" value="InterPro"/>
</dbReference>
<evidence type="ECO:0000313" key="3">
    <source>
        <dbReference type="Proteomes" id="UP000828390"/>
    </source>
</evidence>
<dbReference type="AlphaFoldDB" id="A0A9D4C894"/>
<protein>
    <recommendedName>
        <fullName evidence="1">Peptidase S9 prolyl oligopeptidase catalytic domain-containing protein</fullName>
    </recommendedName>
</protein>
<reference evidence="2" key="2">
    <citation type="submission" date="2020-11" db="EMBL/GenBank/DDBJ databases">
        <authorList>
            <person name="McCartney M.A."/>
            <person name="Auch B."/>
            <person name="Kono T."/>
            <person name="Mallez S."/>
            <person name="Becker A."/>
            <person name="Gohl D.M."/>
            <person name="Silverstein K.A.T."/>
            <person name="Koren S."/>
            <person name="Bechman K.B."/>
            <person name="Herman A."/>
            <person name="Abrahante J.E."/>
            <person name="Garbe J."/>
        </authorList>
    </citation>
    <scope>NUCLEOTIDE SEQUENCE</scope>
    <source>
        <strain evidence="2">Duluth1</strain>
        <tissue evidence="2">Whole animal</tissue>
    </source>
</reference>
<organism evidence="2 3">
    <name type="scientific">Dreissena polymorpha</name>
    <name type="common">Zebra mussel</name>
    <name type="synonym">Mytilus polymorpha</name>
    <dbReference type="NCBI Taxonomy" id="45954"/>
    <lineage>
        <taxon>Eukaryota</taxon>
        <taxon>Metazoa</taxon>
        <taxon>Spiralia</taxon>
        <taxon>Lophotrochozoa</taxon>
        <taxon>Mollusca</taxon>
        <taxon>Bivalvia</taxon>
        <taxon>Autobranchia</taxon>
        <taxon>Heteroconchia</taxon>
        <taxon>Euheterodonta</taxon>
        <taxon>Imparidentia</taxon>
        <taxon>Neoheterodontei</taxon>
        <taxon>Myida</taxon>
        <taxon>Dreissenoidea</taxon>
        <taxon>Dreissenidae</taxon>
        <taxon>Dreissena</taxon>
    </lineage>
</organism>
<keyword evidence="3" id="KW-1185">Reference proteome</keyword>
<dbReference type="EMBL" id="JAIWYP010000013">
    <property type="protein sequence ID" value="KAH3718860.1"/>
    <property type="molecule type" value="Genomic_DNA"/>
</dbReference>
<dbReference type="Proteomes" id="UP000828390">
    <property type="component" value="Unassembled WGS sequence"/>
</dbReference>